<evidence type="ECO:0000256" key="1">
    <source>
        <dbReference type="SAM" id="MobiDB-lite"/>
    </source>
</evidence>
<organism evidence="2 3">
    <name type="scientific">Pyricularia grisea</name>
    <name type="common">Crabgrass-specific blast fungus</name>
    <name type="synonym">Magnaporthe grisea</name>
    <dbReference type="NCBI Taxonomy" id="148305"/>
    <lineage>
        <taxon>Eukaryota</taxon>
        <taxon>Fungi</taxon>
        <taxon>Dikarya</taxon>
        <taxon>Ascomycota</taxon>
        <taxon>Pezizomycotina</taxon>
        <taxon>Sordariomycetes</taxon>
        <taxon>Sordariomycetidae</taxon>
        <taxon>Magnaporthales</taxon>
        <taxon>Pyriculariaceae</taxon>
        <taxon>Pyricularia</taxon>
    </lineage>
</organism>
<dbReference type="PANTHER" id="PTHR28054">
    <property type="entry name" value="RNA POLYMERASE I-SPECIFIC TRANSCRIPTION INITIATION FACTOR RRN10"/>
    <property type="match status" value="1"/>
</dbReference>
<feature type="region of interest" description="Disordered" evidence="1">
    <location>
        <begin position="228"/>
        <end position="279"/>
    </location>
</feature>
<reference evidence="3" key="2">
    <citation type="submission" date="2019-10" db="EMBL/GenBank/DDBJ databases">
        <authorList>
            <consortium name="NCBI Genome Project"/>
        </authorList>
    </citation>
    <scope>NUCLEOTIDE SEQUENCE</scope>
    <source>
        <strain evidence="3">NI907</strain>
    </source>
</reference>
<protein>
    <submittedName>
        <fullName evidence="3">Uncharacterized protein</fullName>
    </submittedName>
</protein>
<evidence type="ECO:0000313" key="3">
    <source>
        <dbReference type="RefSeq" id="XP_030984862.1"/>
    </source>
</evidence>
<accession>A0A6P8BCF3</accession>
<dbReference type="AlphaFoldDB" id="A0A6P8BCF3"/>
<name>A0A6P8BCF3_PYRGI</name>
<dbReference type="OrthoDB" id="2565191at2759"/>
<proteinExistence type="predicted"/>
<dbReference type="PANTHER" id="PTHR28054:SF1">
    <property type="entry name" value="RNA POLYMERASE I-SPECIFIC TRANSCRIPTION INITIATION FACTOR RRN10"/>
    <property type="match status" value="1"/>
</dbReference>
<dbReference type="RefSeq" id="XP_030984862.1">
    <property type="nucleotide sequence ID" value="XM_031123341.1"/>
</dbReference>
<keyword evidence="2" id="KW-1185">Reference proteome</keyword>
<dbReference type="GO" id="GO:0006360">
    <property type="term" value="P:transcription by RNA polymerase I"/>
    <property type="evidence" value="ECO:0007669"/>
    <property type="project" value="InterPro"/>
</dbReference>
<dbReference type="GeneID" id="41958251"/>
<gene>
    <name evidence="3" type="ORF">PgNI_03286</name>
</gene>
<dbReference type="InterPro" id="IPR022793">
    <property type="entry name" value="Rrn10"/>
</dbReference>
<reference evidence="3" key="1">
    <citation type="journal article" date="2019" name="Mol. Biol. Evol.">
        <title>Blast fungal genomes show frequent chromosomal changes, gene gains and losses, and effector gene turnover.</title>
        <authorList>
            <person name="Gomez Luciano L.B."/>
            <person name="Jason Tsai I."/>
            <person name="Chuma I."/>
            <person name="Tosa Y."/>
            <person name="Chen Y.H."/>
            <person name="Li J.Y."/>
            <person name="Li M.Y."/>
            <person name="Jade Lu M.Y."/>
            <person name="Nakayashiki H."/>
            <person name="Li W.H."/>
        </authorList>
    </citation>
    <scope>NUCLEOTIDE SEQUENCE</scope>
    <source>
        <strain evidence="3">NI907</strain>
    </source>
</reference>
<dbReference type="Proteomes" id="UP000515153">
    <property type="component" value="Unplaced"/>
</dbReference>
<feature type="region of interest" description="Disordered" evidence="1">
    <location>
        <begin position="46"/>
        <end position="68"/>
    </location>
</feature>
<dbReference type="KEGG" id="pgri:PgNI_03286"/>
<sequence length="279" mass="30837">MERQSFPFSPHPFLTQPLPLFSLAGPRGFVPTTIKASFCATIGRNMDTSKETKKPQTNSKGQNDRRKKRQANLYDAVAGRVTTTHQLASSAVGTKPRDGAYGLKDATLAPEEILFQRLGAPQRYAEKDVYHSQHEALSDAGRELLPESDLLKAVHGYAANFYEQLAVPGPGQDAKELRSSCFVGTRHVDERSMDETALIAFGILLQEAGREVLGRRGDLVFTEGLIEEEQEQSATSRQGRSRSRSVGLVGQEPVNSGEGEVFWRRSYPKRRKMTDGAGR</sequence>
<reference evidence="3" key="3">
    <citation type="submission" date="2025-08" db="UniProtKB">
        <authorList>
            <consortium name="RefSeq"/>
        </authorList>
    </citation>
    <scope>IDENTIFICATION</scope>
    <source>
        <strain evidence="3">NI907</strain>
    </source>
</reference>
<evidence type="ECO:0000313" key="2">
    <source>
        <dbReference type="Proteomes" id="UP000515153"/>
    </source>
</evidence>